<proteinExistence type="predicted"/>
<evidence type="ECO:0000313" key="2">
    <source>
        <dbReference type="EMBL" id="KFA87361.1"/>
    </source>
</evidence>
<comment type="caution">
    <text evidence="2">The sequence shown here is derived from an EMBL/GenBank/DDBJ whole genome shotgun (WGS) entry which is preliminary data.</text>
</comment>
<feature type="chain" id="PRO_5001781317" description="Lipoprotein" evidence="1">
    <location>
        <begin position="25"/>
        <end position="179"/>
    </location>
</feature>
<evidence type="ECO:0000256" key="1">
    <source>
        <dbReference type="SAM" id="SignalP"/>
    </source>
</evidence>
<accession>A0A084SFX6</accession>
<sequence length="179" mass="19083">MPLLRVLLLLPLALSLIACGPSHEGTVTYEVKLDAGGVIGGTINDSLHLDSTNDQWTAFLSQARATLGEAPSRFEVTQARLQLNVTKSKNVGMLQDVLSSDVTAFLRASETGTQVDIATIQNPRGSAQLDMDTTRNTLESLDANLARGDFLLGLRGGTPRTASSDFEAVITLTLDITAR</sequence>
<organism evidence="2 3">
    <name type="scientific">Archangium violaceum Cb vi76</name>
    <dbReference type="NCBI Taxonomy" id="1406225"/>
    <lineage>
        <taxon>Bacteria</taxon>
        <taxon>Pseudomonadati</taxon>
        <taxon>Myxococcota</taxon>
        <taxon>Myxococcia</taxon>
        <taxon>Myxococcales</taxon>
        <taxon>Cystobacterineae</taxon>
        <taxon>Archangiaceae</taxon>
        <taxon>Archangium</taxon>
    </lineage>
</organism>
<feature type="signal peptide" evidence="1">
    <location>
        <begin position="1"/>
        <end position="24"/>
    </location>
</feature>
<dbReference type="Proteomes" id="UP000028547">
    <property type="component" value="Unassembled WGS sequence"/>
</dbReference>
<evidence type="ECO:0000313" key="3">
    <source>
        <dbReference type="Proteomes" id="UP000028547"/>
    </source>
</evidence>
<name>A0A084SFX6_9BACT</name>
<dbReference type="EMBL" id="JPMI01000378">
    <property type="protein sequence ID" value="KFA87361.1"/>
    <property type="molecule type" value="Genomic_DNA"/>
</dbReference>
<protein>
    <recommendedName>
        <fullName evidence="4">Lipoprotein</fullName>
    </recommendedName>
</protein>
<dbReference type="AlphaFoldDB" id="A0A084SFX6"/>
<dbReference type="PROSITE" id="PS51257">
    <property type="entry name" value="PROKAR_LIPOPROTEIN"/>
    <property type="match status" value="1"/>
</dbReference>
<evidence type="ECO:0008006" key="4">
    <source>
        <dbReference type="Google" id="ProtNLM"/>
    </source>
</evidence>
<dbReference type="RefSeq" id="WP_043412223.1">
    <property type="nucleotide sequence ID" value="NZ_JPMI01000378.1"/>
</dbReference>
<reference evidence="2 3" key="1">
    <citation type="submission" date="2014-07" db="EMBL/GenBank/DDBJ databases">
        <title>Draft Genome Sequence of Gephyronic Acid Producer, Cystobacter violaceus Strain Cb vi76.</title>
        <authorList>
            <person name="Stevens D.C."/>
            <person name="Young J."/>
            <person name="Carmichael R."/>
            <person name="Tan J."/>
            <person name="Taylor R.E."/>
        </authorList>
    </citation>
    <scope>NUCLEOTIDE SEQUENCE [LARGE SCALE GENOMIC DNA]</scope>
    <source>
        <strain evidence="2 3">Cb vi76</strain>
    </source>
</reference>
<gene>
    <name evidence="2" type="ORF">Q664_47550</name>
</gene>
<keyword evidence="1" id="KW-0732">Signal</keyword>